<proteinExistence type="predicted"/>
<evidence type="ECO:0000313" key="2">
    <source>
        <dbReference type="EMBL" id="KAJ8490860.1"/>
    </source>
</evidence>
<evidence type="ECO:0000256" key="1">
    <source>
        <dbReference type="SAM" id="MobiDB-lite"/>
    </source>
</evidence>
<comment type="caution">
    <text evidence="2">The sequence shown here is derived from an EMBL/GenBank/DDBJ whole genome shotgun (WGS) entry which is preliminary data.</text>
</comment>
<dbReference type="AlphaFoldDB" id="A0AAV8QXF8"/>
<evidence type="ECO:0000313" key="3">
    <source>
        <dbReference type="Proteomes" id="UP001222027"/>
    </source>
</evidence>
<organism evidence="2 3">
    <name type="scientific">Ensete ventricosum</name>
    <name type="common">Abyssinian banana</name>
    <name type="synonym">Musa ensete</name>
    <dbReference type="NCBI Taxonomy" id="4639"/>
    <lineage>
        <taxon>Eukaryota</taxon>
        <taxon>Viridiplantae</taxon>
        <taxon>Streptophyta</taxon>
        <taxon>Embryophyta</taxon>
        <taxon>Tracheophyta</taxon>
        <taxon>Spermatophyta</taxon>
        <taxon>Magnoliopsida</taxon>
        <taxon>Liliopsida</taxon>
        <taxon>Zingiberales</taxon>
        <taxon>Musaceae</taxon>
        <taxon>Ensete</taxon>
    </lineage>
</organism>
<dbReference type="Proteomes" id="UP001222027">
    <property type="component" value="Unassembled WGS sequence"/>
</dbReference>
<accession>A0AAV8QXF8</accession>
<reference evidence="2 3" key="1">
    <citation type="submission" date="2022-12" db="EMBL/GenBank/DDBJ databases">
        <title>Chromosome-scale assembly of the Ensete ventricosum genome.</title>
        <authorList>
            <person name="Dussert Y."/>
            <person name="Stocks J."/>
            <person name="Wendawek A."/>
            <person name="Woldeyes F."/>
            <person name="Nichols R.A."/>
            <person name="Borrell J.S."/>
        </authorList>
    </citation>
    <scope>NUCLEOTIDE SEQUENCE [LARGE SCALE GENOMIC DNA]</scope>
    <source>
        <strain evidence="3">cv. Maze</strain>
        <tissue evidence="2">Seeds</tissue>
    </source>
</reference>
<name>A0AAV8QXF8_ENSVE</name>
<feature type="region of interest" description="Disordered" evidence="1">
    <location>
        <begin position="1"/>
        <end position="23"/>
    </location>
</feature>
<keyword evidence="3" id="KW-1185">Reference proteome</keyword>
<protein>
    <submittedName>
        <fullName evidence="2">Uncharacterized protein</fullName>
    </submittedName>
</protein>
<sequence>MGTEAPNVSLGLHSKDSNVGCSTRHQWSRPCTHDAAILPFFFSSSSSSSSSSAEAHRRAARGRMSNGAAFRPFLKVRFPLCSLPPVLETMRFGREDISAVDLCVPSHLSAAL</sequence>
<dbReference type="EMBL" id="JAQQAF010000004">
    <property type="protein sequence ID" value="KAJ8490860.1"/>
    <property type="molecule type" value="Genomic_DNA"/>
</dbReference>
<gene>
    <name evidence="2" type="ORF">OPV22_012581</name>
</gene>